<accession>A7TMN9</accession>
<proteinExistence type="predicted"/>
<protein>
    <recommendedName>
        <fullName evidence="4">Protein-lysine N-methyltransferase EFM2</fullName>
    </recommendedName>
</protein>
<dbReference type="InParanoid" id="A7TMN9"/>
<dbReference type="KEGG" id="vpo:Kpol_1066p17"/>
<dbReference type="PhylomeDB" id="A7TMN9"/>
<gene>
    <name evidence="2" type="ORF">Kpol_1066p17</name>
</gene>
<evidence type="ECO:0000313" key="2">
    <source>
        <dbReference type="EMBL" id="EDO16453.1"/>
    </source>
</evidence>
<dbReference type="AlphaFoldDB" id="A7TMN9"/>
<dbReference type="PANTHER" id="PTHR14614">
    <property type="entry name" value="HEPATOCELLULAR CARCINOMA-ASSOCIATED ANTIGEN"/>
    <property type="match status" value="1"/>
</dbReference>
<evidence type="ECO:0000256" key="1">
    <source>
        <dbReference type="ARBA" id="ARBA00022679"/>
    </source>
</evidence>
<dbReference type="HOGENOM" id="CLU_049351_1_0_1"/>
<dbReference type="CDD" id="cd02440">
    <property type="entry name" value="AdoMet_MTases"/>
    <property type="match status" value="1"/>
</dbReference>
<dbReference type="InterPro" id="IPR019410">
    <property type="entry name" value="Methyltransf_16"/>
</dbReference>
<organism evidence="3">
    <name type="scientific">Vanderwaltozyma polyspora (strain ATCC 22028 / DSM 70294 / BCRC 21397 / CBS 2163 / NBRC 10782 / NRRL Y-8283 / UCD 57-17)</name>
    <name type="common">Kluyveromyces polysporus</name>
    <dbReference type="NCBI Taxonomy" id="436907"/>
    <lineage>
        <taxon>Eukaryota</taxon>
        <taxon>Fungi</taxon>
        <taxon>Dikarya</taxon>
        <taxon>Ascomycota</taxon>
        <taxon>Saccharomycotina</taxon>
        <taxon>Saccharomycetes</taxon>
        <taxon>Saccharomycetales</taxon>
        <taxon>Saccharomycetaceae</taxon>
        <taxon>Vanderwaltozyma</taxon>
    </lineage>
</organism>
<dbReference type="Gene3D" id="3.40.50.150">
    <property type="entry name" value="Vaccinia Virus protein VP39"/>
    <property type="match status" value="1"/>
</dbReference>
<dbReference type="GO" id="GO:0005829">
    <property type="term" value="C:cytosol"/>
    <property type="evidence" value="ECO:0007669"/>
    <property type="project" value="TreeGrafter"/>
</dbReference>
<dbReference type="GO" id="GO:0045905">
    <property type="term" value="P:positive regulation of translational termination"/>
    <property type="evidence" value="ECO:0007669"/>
    <property type="project" value="EnsemblFungi"/>
</dbReference>
<dbReference type="Pfam" id="PF10294">
    <property type="entry name" value="Methyltransf_16"/>
    <property type="match status" value="1"/>
</dbReference>
<evidence type="ECO:0008006" key="4">
    <source>
        <dbReference type="Google" id="ProtNLM"/>
    </source>
</evidence>
<keyword evidence="3" id="KW-1185">Reference proteome</keyword>
<keyword evidence="1" id="KW-0808">Transferase</keyword>
<evidence type="ECO:0000313" key="3">
    <source>
        <dbReference type="Proteomes" id="UP000000267"/>
    </source>
</evidence>
<dbReference type="STRING" id="436907.A7TMN9"/>
<dbReference type="OrthoDB" id="433955at2759"/>
<dbReference type="RefSeq" id="XP_001644311.1">
    <property type="nucleotide sequence ID" value="XM_001644261.1"/>
</dbReference>
<sequence>MFDPLDMYDADSQSSFDEGLELFNPLNRERNDNYVKSKSDELEILKGVEQEDEDEDEDSIVEVLDLPSVHYAKPEVILCILLLLRPDVQVNFQKKQVDNDESDVVSRTCKEKGISNEILLELVKWYTDIFPNSNLNSTQKLCLKIPQVKNTSTKELLLNYYTSILKKFEMLQSNDTNNIDDQIIESILKESSLRVSENCGRTAQPSMTREFKMDNLDQTVKLYEPSLTADNLGWKTWGSSLILSQKMVNFLNNYKYSNQSDDKLRILELGAGTGLVGISWSCKWKEMMKLTNGNNLPNTEIILTDLPEIVGNLQRNISINNLNDIARASVLDWTNPKSFIQEYSNEKFDIILVADPIYSPKHPEWVTTMISTFLKSNNDARCYLQLPIRAKYKEERSKLWELLKHDNLKTVSEEQDVGTDDWGTVEYIFKELSWE</sequence>
<dbReference type="GO" id="GO:0016279">
    <property type="term" value="F:protein-lysine N-methyltransferase activity"/>
    <property type="evidence" value="ECO:0007669"/>
    <property type="project" value="EnsemblFungi"/>
</dbReference>
<dbReference type="InterPro" id="IPR029063">
    <property type="entry name" value="SAM-dependent_MTases_sf"/>
</dbReference>
<reference evidence="2 3" key="1">
    <citation type="journal article" date="2007" name="Proc. Natl. Acad. Sci. U.S.A.">
        <title>Independent sorting-out of thousands of duplicated gene pairs in two yeast species descended from a whole-genome duplication.</title>
        <authorList>
            <person name="Scannell D.R."/>
            <person name="Frank A.C."/>
            <person name="Conant G.C."/>
            <person name="Byrne K.P."/>
            <person name="Woolfit M."/>
            <person name="Wolfe K.H."/>
        </authorList>
    </citation>
    <scope>NUCLEOTIDE SEQUENCE [LARGE SCALE GENOMIC DNA]</scope>
    <source>
        <strain evidence="3">ATCC 22028 / DSM 70294 / BCRC 21397 / CBS 2163 / NBRC 10782 / NRRL Y-8283 / UCD 57-17</strain>
    </source>
</reference>
<dbReference type="GeneID" id="5544629"/>
<dbReference type="PANTHER" id="PTHR14614:SF156">
    <property type="entry name" value="PROTEIN-LYSINE N-METHYLTRANSFERASE EFM2"/>
    <property type="match status" value="1"/>
</dbReference>
<name>A7TMN9_VANPO</name>
<dbReference type="FunCoup" id="A7TMN9">
    <property type="interactions" value="144"/>
</dbReference>
<dbReference type="EMBL" id="DS480424">
    <property type="protein sequence ID" value="EDO16453.1"/>
    <property type="molecule type" value="Genomic_DNA"/>
</dbReference>
<dbReference type="SUPFAM" id="SSF53335">
    <property type="entry name" value="S-adenosyl-L-methionine-dependent methyltransferases"/>
    <property type="match status" value="1"/>
</dbReference>
<dbReference type="eggNOG" id="KOG2793">
    <property type="taxonomic scope" value="Eukaryota"/>
</dbReference>
<dbReference type="Proteomes" id="UP000000267">
    <property type="component" value="Unassembled WGS sequence"/>
</dbReference>
<dbReference type="OMA" id="DDFGEMK"/>